<proteinExistence type="predicted"/>
<dbReference type="Proteomes" id="UP000054304">
    <property type="component" value="Unassembled WGS sequence"/>
</dbReference>
<name>A0A0C7MQ64_9SACH</name>
<evidence type="ECO:0000313" key="3">
    <source>
        <dbReference type="EMBL" id="CEP62000.1"/>
    </source>
</evidence>
<dbReference type="InterPro" id="IPR001357">
    <property type="entry name" value="BRCT_dom"/>
</dbReference>
<keyword evidence="4" id="KW-1185">Reference proteome</keyword>
<organism evidence="3 4">
    <name type="scientific">Lachancea lanzarotensis</name>
    <dbReference type="NCBI Taxonomy" id="1245769"/>
    <lineage>
        <taxon>Eukaryota</taxon>
        <taxon>Fungi</taxon>
        <taxon>Dikarya</taxon>
        <taxon>Ascomycota</taxon>
        <taxon>Saccharomycotina</taxon>
        <taxon>Saccharomycetes</taxon>
        <taxon>Saccharomycetales</taxon>
        <taxon>Saccharomycetaceae</taxon>
        <taxon>Lachancea</taxon>
    </lineage>
</organism>
<feature type="compositionally biased region" description="Basic and acidic residues" evidence="1">
    <location>
        <begin position="15"/>
        <end position="24"/>
    </location>
</feature>
<evidence type="ECO:0000313" key="4">
    <source>
        <dbReference type="Proteomes" id="UP000054304"/>
    </source>
</evidence>
<feature type="domain" description="BRCT" evidence="2">
    <location>
        <begin position="815"/>
        <end position="916"/>
    </location>
</feature>
<sequence length="1099" mass="122670">MTQTDTSTNEDMDADDYHNERDQVVGETPKGVPNNLRAQIHRGDTKKVYNTSDEIESDDVDRTVLSDAKTVPGTSVLSTETPSKAKDLTGNLATPSLNRVKAFFRNKNIAGHKTSDPLVAQQLLLETSPLDTPQSQRIKPDFGTRKISPTSLIRNMRENQAPDLSRNTSGFLELNEDVEDRNDTFDHSNTHEQISGNLNTLGKRASVVSLQSSPKTTPQDTSDIVPTSGPYGDLTIQSRQDKRLLFSQAIPAGTIEGSFPNTDNHHQTAEITTQPIDTTDEKLSGFDKFDGSATQIDNTFIPSALPPEEGTILSDHNSPFVTKSTLQQNTFLKSPIDNSTPSRLIPSPKNDTLPLSSIKTSNVHEEHDPDDQDKTPSKSDNSRSRKQLYDTGTNLAPDTASELDESERRIRLRFSNGYEQNKDCEIFESEKVDDNVIYSDVEKTQDLPEVEDVINRELMEDINPELDTVQGSRFSSQRFDTQEIVSSRKAFDQASSEASQEVVKNRRLLKKKRLGARKLDDTVEQSAPKKAGLEISPKRLKTGSASQSSKLGSNAVNEVVTRTSTDSRHLYDDTVMQESTAGLREPATEVLFPLLDSIRNSDSNLLTRKDIRFQDAVWCYYDFNCMYYPGKVYETDPKLTDTEVLFESGISEVKRDDLHYLDVTVGETVLWEGKPYEITALECRSENVQKVIRCVRGYDTVHLKRKNKNGELGKRTLVRSLSLVTLTVELWAKRPKIILSGDTQNREEAFEDLRYPKRGRKYTTVVTPLTPSNALAENVSGRESSSIHYAPHSTNQNSKAELNANAVSPHSISSESGGVFRGCLFVLSGLSDQKRSHLSSIIEQEKGIVLKMSFSHIIDFTNKVHGLSGTIDFASIKFAGLVTEKHSRSLKYLETLALGWPLLHYSFIEHCLKLGKTDWLSLFQFLLPAGESFRLRSSSGSKTGIVKSANIFNFYSSLLQDLSLKEQIISRPLRMNSYHVLVYGSSDLDEFVKFAFQALGAASLKFCDTTEDIASFLKRDDEWSDFEVSAPASVKDNLRIMPRDCKALLFINFGGEKDHASALLGKCVKQNSTGPNIYIEGKEWLIQTIINDSTGHDDV</sequence>
<dbReference type="Pfam" id="PF00533">
    <property type="entry name" value="BRCT"/>
    <property type="match status" value="1"/>
</dbReference>
<dbReference type="EMBL" id="LN736363">
    <property type="protein sequence ID" value="CEP62000.1"/>
    <property type="molecule type" value="Genomic_DNA"/>
</dbReference>
<feature type="compositionally biased region" description="Polar residues" evidence="1">
    <location>
        <begin position="332"/>
        <end position="342"/>
    </location>
</feature>
<dbReference type="Pfam" id="PF08605">
    <property type="entry name" value="Rad9_Rad53_bind"/>
    <property type="match status" value="1"/>
</dbReference>
<feature type="compositionally biased region" description="Polar residues" evidence="1">
    <location>
        <begin position="349"/>
        <end position="361"/>
    </location>
</feature>
<dbReference type="InterPro" id="IPR047249">
    <property type="entry name" value="BRCT_p53bp1-like_rpt1"/>
</dbReference>
<dbReference type="HOGENOM" id="CLU_283424_0_0_1"/>
<gene>
    <name evidence="3" type="ORF">LALA0_S04e05446g</name>
</gene>
<feature type="compositionally biased region" description="Basic and acidic residues" evidence="1">
    <location>
        <begin position="362"/>
        <end position="383"/>
    </location>
</feature>
<feature type="region of interest" description="Disordered" evidence="1">
    <location>
        <begin position="332"/>
        <end position="404"/>
    </location>
</feature>
<dbReference type="OrthoDB" id="129353at2759"/>
<dbReference type="STRING" id="1245769.A0A0C7MQ64"/>
<evidence type="ECO:0000256" key="1">
    <source>
        <dbReference type="SAM" id="MobiDB-lite"/>
    </source>
</evidence>
<dbReference type="SUPFAM" id="SSF52113">
    <property type="entry name" value="BRCT domain"/>
    <property type="match status" value="1"/>
</dbReference>
<dbReference type="AlphaFoldDB" id="A0A0C7MQ64"/>
<dbReference type="InterPro" id="IPR036420">
    <property type="entry name" value="BRCT_dom_sf"/>
</dbReference>
<dbReference type="Gene3D" id="3.40.50.10190">
    <property type="entry name" value="BRCT domain"/>
    <property type="match status" value="1"/>
</dbReference>
<dbReference type="CDD" id="cd17745">
    <property type="entry name" value="BRCT_p53bp1_rpt1"/>
    <property type="match status" value="1"/>
</dbReference>
<accession>A0A0C7MQ64</accession>
<evidence type="ECO:0000259" key="2">
    <source>
        <dbReference type="PROSITE" id="PS50172"/>
    </source>
</evidence>
<feature type="compositionally biased region" description="Polar residues" evidence="1">
    <location>
        <begin position="208"/>
        <end position="225"/>
    </location>
</feature>
<protein>
    <submittedName>
        <fullName evidence="3">LALA0S04e05446g1_1</fullName>
    </submittedName>
</protein>
<reference evidence="3 4" key="1">
    <citation type="submission" date="2014-12" db="EMBL/GenBank/DDBJ databases">
        <authorList>
            <person name="Neuveglise Cecile"/>
        </authorList>
    </citation>
    <scope>NUCLEOTIDE SEQUENCE [LARGE SCALE GENOMIC DNA]</scope>
    <source>
        <strain evidence="3 4">CBS 12615</strain>
    </source>
</reference>
<dbReference type="PROSITE" id="PS50172">
    <property type="entry name" value="BRCT"/>
    <property type="match status" value="1"/>
</dbReference>
<dbReference type="InterPro" id="IPR013914">
    <property type="entry name" value="Rad9_Rad53-bd_dom_fun"/>
</dbReference>
<dbReference type="RefSeq" id="XP_022628230.1">
    <property type="nucleotide sequence ID" value="XM_022772802.1"/>
</dbReference>
<feature type="region of interest" description="Disordered" evidence="1">
    <location>
        <begin position="208"/>
        <end position="229"/>
    </location>
</feature>
<dbReference type="GeneID" id="34685444"/>
<feature type="region of interest" description="Disordered" evidence="1">
    <location>
        <begin position="1"/>
        <end position="57"/>
    </location>
</feature>